<feature type="compositionally biased region" description="Basic and acidic residues" evidence="1">
    <location>
        <begin position="916"/>
        <end position="947"/>
    </location>
</feature>
<feature type="region of interest" description="Disordered" evidence="1">
    <location>
        <begin position="198"/>
        <end position="317"/>
    </location>
</feature>
<feature type="compositionally biased region" description="Low complexity" evidence="1">
    <location>
        <begin position="212"/>
        <end position="242"/>
    </location>
</feature>
<sequence length="2381" mass="259103">YWQRDRKLAQLEASGSGKGTDAADCEGVLVKLVRLVANVTISPAVGTYLSSDPVVVDTLLDILGCKRMPESEELVLSATAAVTNLLFYDSPDNLLLTSDNKQLQCKLLRPMLLESYNVEALVEAARALGNLSRHQDARQWMVELRIDEVLSILLAHGDRDLVFYACGALVNLAADPAAKLAGLLKGLPADPATGTLAFPSTGLPAAPAQEVRASASPSRKGSPSKRASASPSKKPSASPSKTKSSKARRSKKRKRRRSRSSSFSTSSSRSRKRRRRRKSSTKKKKGSRSRKRRSPPKVRGSPPSTPKKTTQLVLPASLTRDEQVHQLADLILAMVPTSSPHHRLEVSAALIDVGIRWGPHVIDWGRRPQFRQRPALRFSFAWQSRVFREQRRGFVGQEGKTFQRGGYSAENRIKRINRGQLRRLEAAAGRAADEPADSEGISSESFASDTEGSSIESRAPACRLTSVAREPLRRPAKSDFVTLRVKVLKPKAEPIDSPSASLSPSSSYQEVEAEPSAPEAKDAAPEAKDEPAACEPAVAESSSETCAPAKQEPADTEPADTAAELPLAADSTAPALAADSSAPVVPSFDTECVAIRLRIVEVCRTDRAKDLLEQSRMGSVELANMLAANQQALITAQQAVMQATTAAQASRRSDNAVDFRLLTKPAPFRAREKWEEFRGQVRSYLLFLNRESFGEELDAAQSSKVELDFDDFSDETGDRSVQLFALLSGWTQEFPVCTTLAKSVTDFNGYELWRKLHAEFEPEVAGKSLRWRRQLLHPAFPPKEADFAVALLDWESDVSRYEAEFAKTIDEEDKRAVLLEVAPTALKQHLAQNSASLVSYVMLRQTIVGYLQAKNVWTSGRGEGNLYGAAASVPKKPAKDPNAMQIDAFNSKGKGKGDAKGKGKGDWNKGQTQWQEQRKGKGDDKGKGKGKDDAHKGQKGKYGDGPKEQCGICWNRGHAAADCWYKGKGKGGTKGKVHEFSAEPDAPSLASLAAPASTVGPSVSVAARNVRCSSAAKSSTINSLARVTTELRPQPKYVMMIRGEATADTSAARPPVAGSPAPAPSYLNSMDDEHDELTVQEALPVKPKVCGIGPRPDLRGRLLIDSGACESVVRPHVFEQYVNPVGACNLYAVNDSEIQVDGSQAALMKFATAAGSSELGQVNFSVTSYTTEDILSVCKQMDAGYDVHFCRTGCFIDNDAGDKLIFYREGDRFYLDFEHLSDAELEQHHETRLMAPISSDNSIAMRLAEEAEPADDGWAHMEPVDQEAEEAHEELDAGALDDEMTLEELRAQVALPQEPQGIKAQPLASRHGAVGREAHHVRDKDPEDPTTPLVQIDYMFMSRDGTLVEDESRLVTMLTGIATSSGWPLAVMVPHKGTGGGKDYAVRALELFLTGLGEPLIMLQYDGENPIRVLAQAVQKRLGSDKIQLRQSPRYSRQSLGACEGNGGWLAGHIRAWLADVQARYPTESIDVNHNVFPWLVRHVGWLIARFHVKHGLTPYRCVKARDYQSPICIFAETVLAKIPDMNSLAKSKARWIKCIWLGRVEADNSHILSTSDGIVSARTVRRLPVARQCDAAALHEACGLPWAPKDGVRKPVAAERSDQVVFQVPVPPPLDPAAGGPAQDNNTSDSGSDSSSSSESGDPAEGRVPGQATPQNYDDGMGLAPASGSPEPAAVAGRPAPLPPAVVFPTGLGGGRLPPVHDAMQDDPKRSGLAMIADGLWTAVGNLASAEVDDLELRKVLGSITELMDTVLNPALTLEARQKQLATLAARSLYTPVLRTAIARSDTVFAHKWVDKCSKGLHKSRLTCADIKAKYTSEENDELDVHCPTPLPESHGLLEVKALFRYWPTMTADVIAAFLIGLDCGDAYGSPVFMRPPTEWNIQNWLATQGADVQAAFRGATHKDIVWRLDGNLYGRRTAGGVYRHELEEILTNRLKDQGYAFVRGQKDPTTYSCQITQIWLLHHIDDFRAIGPPEALLKLFRDEGLAKHLDLKRGDLESLETMVEVLGRRKLRSEGMIATIPDNKHCENILRVLSLEGKDAKAHGLPSRPRDKTGTGADELSPEQASKYREAAGSAIYLSLDRRDLQFAVKELARHMAVPLQCDWQALKQLGRYLLSGEMARVTLVSDEDRADYNSGRGLSLVAYSDSDWSGCPETRRSTDCVCINIGSSVLQVGCQTQPGLPATSSSDAELRGMSRAARELYSVAQLATIDFAIPVQTPSLFADSSVGLAISRKLGPGNKLRHLEVCYFLVQEMVRRKLIKTYKCKGTANPANFLTKHAASPAAVQEALPALGVISLNEVSLQAALRDARLVKVSAFRKLIAPWKPRRAAAATALQLSCISATLSKAAAATNDDEGDASFWLYVFTALAVGLTYFFWSV</sequence>
<keyword evidence="2" id="KW-0472">Membrane</keyword>
<dbReference type="PANTHER" id="PTHR21356:SF1">
    <property type="entry name" value="ARMADILLO REPEAT-CONTAINING PROTEIN 2"/>
    <property type="match status" value="1"/>
</dbReference>
<dbReference type="PANTHER" id="PTHR21356">
    <property type="entry name" value="ARMADILLO REPEAT CONTAINING 2"/>
    <property type="match status" value="1"/>
</dbReference>
<feature type="transmembrane region" description="Helical" evidence="2">
    <location>
        <begin position="2362"/>
        <end position="2379"/>
    </location>
</feature>
<feature type="compositionally biased region" description="Basic and acidic residues" evidence="1">
    <location>
        <begin position="2042"/>
        <end position="2055"/>
    </location>
</feature>
<gene>
    <name evidence="3" type="ORF">PGLA2088_LOCUS6773</name>
</gene>
<feature type="region of interest" description="Disordered" evidence="1">
    <location>
        <begin position="492"/>
        <end position="560"/>
    </location>
</feature>
<feature type="region of interest" description="Disordered" evidence="1">
    <location>
        <begin position="426"/>
        <end position="459"/>
    </location>
</feature>
<comment type="caution">
    <text evidence="3">The sequence shown here is derived from an EMBL/GenBank/DDBJ whole genome shotgun (WGS) entry which is preliminary data.</text>
</comment>
<dbReference type="EMBL" id="CAJNNW010006869">
    <property type="protein sequence ID" value="CAE8648683.1"/>
    <property type="molecule type" value="Genomic_DNA"/>
</dbReference>
<dbReference type="GO" id="GO:0044782">
    <property type="term" value="P:cilium organization"/>
    <property type="evidence" value="ECO:0007669"/>
    <property type="project" value="TreeGrafter"/>
</dbReference>
<feature type="compositionally biased region" description="Low complexity" evidence="1">
    <location>
        <begin position="497"/>
        <end position="507"/>
    </location>
</feature>
<proteinExistence type="predicted"/>
<keyword evidence="2" id="KW-1133">Transmembrane helix</keyword>
<reference evidence="3" key="1">
    <citation type="submission" date="2021-02" db="EMBL/GenBank/DDBJ databases">
        <authorList>
            <person name="Dougan E. K."/>
            <person name="Rhodes N."/>
            <person name="Thang M."/>
            <person name="Chan C."/>
        </authorList>
    </citation>
    <scope>NUCLEOTIDE SEQUENCE</scope>
</reference>
<name>A0A813IEC4_POLGL</name>
<protein>
    <submittedName>
        <fullName evidence="3">Uncharacterized protein</fullName>
    </submittedName>
</protein>
<feature type="compositionally biased region" description="Polar residues" evidence="1">
    <location>
        <begin position="440"/>
        <end position="456"/>
    </location>
</feature>
<feature type="region of interest" description="Disordered" evidence="1">
    <location>
        <begin position="873"/>
        <end position="947"/>
    </location>
</feature>
<feature type="region of interest" description="Disordered" evidence="1">
    <location>
        <begin position="1609"/>
        <end position="1681"/>
    </location>
</feature>
<feature type="compositionally biased region" description="Basic residues" evidence="1">
    <location>
        <begin position="269"/>
        <end position="296"/>
    </location>
</feature>
<feature type="compositionally biased region" description="Basic residues" evidence="1">
    <location>
        <begin position="243"/>
        <end position="259"/>
    </location>
</feature>
<feature type="non-terminal residue" evidence="3">
    <location>
        <position position="1"/>
    </location>
</feature>
<dbReference type="Gene3D" id="1.25.10.10">
    <property type="entry name" value="Leucine-rich Repeat Variant"/>
    <property type="match status" value="1"/>
</dbReference>
<feature type="compositionally biased region" description="Basic and acidic residues" evidence="1">
    <location>
        <begin position="895"/>
        <end position="907"/>
    </location>
</feature>
<feature type="non-terminal residue" evidence="3">
    <location>
        <position position="2381"/>
    </location>
</feature>
<accession>A0A813IEC4</accession>
<dbReference type="InterPro" id="IPR016024">
    <property type="entry name" value="ARM-type_fold"/>
</dbReference>
<dbReference type="CDD" id="cd09272">
    <property type="entry name" value="RNase_HI_RT_Ty1"/>
    <property type="match status" value="1"/>
</dbReference>
<dbReference type="Proteomes" id="UP000626109">
    <property type="component" value="Unassembled WGS sequence"/>
</dbReference>
<feature type="region of interest" description="Disordered" evidence="1">
    <location>
        <begin position="2042"/>
        <end position="2067"/>
    </location>
</feature>
<feature type="compositionally biased region" description="Basic and acidic residues" evidence="1">
    <location>
        <begin position="1314"/>
        <end position="1327"/>
    </location>
</feature>
<evidence type="ECO:0000256" key="1">
    <source>
        <dbReference type="SAM" id="MobiDB-lite"/>
    </source>
</evidence>
<evidence type="ECO:0000313" key="3">
    <source>
        <dbReference type="EMBL" id="CAE8648683.1"/>
    </source>
</evidence>
<keyword evidence="2" id="KW-0812">Transmembrane</keyword>
<evidence type="ECO:0000256" key="2">
    <source>
        <dbReference type="SAM" id="Phobius"/>
    </source>
</evidence>
<dbReference type="InterPro" id="IPR038905">
    <property type="entry name" value="ARMC2"/>
</dbReference>
<dbReference type="InterPro" id="IPR011989">
    <property type="entry name" value="ARM-like"/>
</dbReference>
<feature type="compositionally biased region" description="Low complexity" evidence="1">
    <location>
        <begin position="1617"/>
        <end position="1642"/>
    </location>
</feature>
<dbReference type="SUPFAM" id="SSF48371">
    <property type="entry name" value="ARM repeat"/>
    <property type="match status" value="1"/>
</dbReference>
<organism evidence="3 4">
    <name type="scientific">Polarella glacialis</name>
    <name type="common">Dinoflagellate</name>
    <dbReference type="NCBI Taxonomy" id="89957"/>
    <lineage>
        <taxon>Eukaryota</taxon>
        <taxon>Sar</taxon>
        <taxon>Alveolata</taxon>
        <taxon>Dinophyceae</taxon>
        <taxon>Suessiales</taxon>
        <taxon>Suessiaceae</taxon>
        <taxon>Polarella</taxon>
    </lineage>
</organism>
<evidence type="ECO:0000313" key="4">
    <source>
        <dbReference type="Proteomes" id="UP000626109"/>
    </source>
</evidence>
<feature type="region of interest" description="Disordered" evidence="1">
    <location>
        <begin position="1297"/>
        <end position="1331"/>
    </location>
</feature>
<feature type="compositionally biased region" description="Basic and acidic residues" evidence="1">
    <location>
        <begin position="519"/>
        <end position="531"/>
    </location>
</feature>